<gene>
    <name evidence="1" type="ORF">SAMN04488694_10857</name>
</gene>
<keyword evidence="2" id="KW-1185">Reference proteome</keyword>
<name>A0A1I0FA40_9EURY</name>
<evidence type="ECO:0000313" key="2">
    <source>
        <dbReference type="Proteomes" id="UP000199320"/>
    </source>
</evidence>
<sequence length="64" mass="7317">MIQVISSSDTILNRLRRKNSEISFRIKIIRENFDNLADYTVIPGIGVVRTNVDLNSITGRIRIT</sequence>
<proteinExistence type="predicted"/>
<dbReference type="EMBL" id="FOIC01000008">
    <property type="protein sequence ID" value="SET54987.1"/>
    <property type="molecule type" value="Genomic_DNA"/>
</dbReference>
<dbReference type="Proteomes" id="UP000199320">
    <property type="component" value="Unassembled WGS sequence"/>
</dbReference>
<evidence type="ECO:0000313" key="1">
    <source>
        <dbReference type="EMBL" id="SET54987.1"/>
    </source>
</evidence>
<protein>
    <submittedName>
        <fullName evidence="1">Uncharacterized protein</fullName>
    </submittedName>
</protein>
<organism evidence="1 2">
    <name type="scientific">Natrinema hispanicum</name>
    <dbReference type="NCBI Taxonomy" id="392421"/>
    <lineage>
        <taxon>Archaea</taxon>
        <taxon>Methanobacteriati</taxon>
        <taxon>Methanobacteriota</taxon>
        <taxon>Stenosarchaea group</taxon>
        <taxon>Halobacteria</taxon>
        <taxon>Halobacteriales</taxon>
        <taxon>Natrialbaceae</taxon>
        <taxon>Natrinema</taxon>
    </lineage>
</organism>
<reference evidence="2" key="1">
    <citation type="submission" date="2016-10" db="EMBL/GenBank/DDBJ databases">
        <authorList>
            <person name="Varghese N."/>
            <person name="Submissions S."/>
        </authorList>
    </citation>
    <scope>NUCLEOTIDE SEQUENCE [LARGE SCALE GENOMIC DNA]</scope>
    <source>
        <strain evidence="2">CDM_6</strain>
    </source>
</reference>
<accession>A0A1I0FA40</accession>
<dbReference type="AlphaFoldDB" id="A0A1I0FA40"/>